<dbReference type="STRING" id="1461322.OJ16_06550"/>
<reference evidence="2 3" key="1">
    <citation type="submission" date="2014-11" db="EMBL/GenBank/DDBJ databases">
        <title>Draft Genome Sequence of Vibrio piscirenalis strains CECT 8603T and CECT 8604, two marine Gammaproteobacterium isolated from cultured gilthead sea bream (Sparus aurata).</title>
        <authorList>
            <person name="Arahal D.R."/>
            <person name="Rodrigo-Torres L."/>
            <person name="Lucena T."/>
            <person name="Pujalte M.J."/>
        </authorList>
    </citation>
    <scope>NUCLEOTIDE SEQUENCE [LARGE SCALE GENOMIC DNA]</scope>
    <source>
        <strain evidence="2 3">DCR 1-4-2</strain>
    </source>
</reference>
<evidence type="ECO:0000259" key="1">
    <source>
        <dbReference type="PROSITE" id="PS51704"/>
    </source>
</evidence>
<dbReference type="GO" id="GO:0008081">
    <property type="term" value="F:phosphoric diester hydrolase activity"/>
    <property type="evidence" value="ECO:0007669"/>
    <property type="project" value="InterPro"/>
</dbReference>
<evidence type="ECO:0000313" key="2">
    <source>
        <dbReference type="EMBL" id="KII80939.1"/>
    </source>
</evidence>
<protein>
    <submittedName>
        <fullName evidence="2">Glycerophosphodiester phosphodiesterase</fullName>
    </submittedName>
</protein>
<dbReference type="PANTHER" id="PTHR46211">
    <property type="entry name" value="GLYCEROPHOSPHORYL DIESTER PHOSPHODIESTERASE"/>
    <property type="match status" value="1"/>
</dbReference>
<keyword evidence="3" id="KW-1185">Reference proteome</keyword>
<accession>A0A0C2NZ19</accession>
<sequence length="239" mass="27553">MPITIVGHRGVAGQYPENTLVSIQAAIDMGLEWIEVDVQPTRDRHLVVCHDHTIDRCSNGFGRVDHYTLEQLQQFDFGAWFSPQFNFQPIMTLEQLLRLIKPLNIGLNIEIKVDTDDYDVVVNELKRQLEQFALPEERILISSFDHQILRHVHHAQLGYPIAVLSEKLSTQDWQLLKEINAVACNLNVRNTNKKQISALQQAGYQVWCFTVNNPKQLQHLQNVDAIFSDYPHRFLTASM</sequence>
<dbReference type="InterPro" id="IPR017946">
    <property type="entry name" value="PLC-like_Pdiesterase_TIM-brl"/>
</dbReference>
<dbReference type="Gene3D" id="3.20.20.190">
    <property type="entry name" value="Phosphatidylinositol (PI) phosphodiesterase"/>
    <property type="match status" value="1"/>
</dbReference>
<accession>A0A0C2JSC4</accession>
<dbReference type="RefSeq" id="WP_040988559.1">
    <property type="nucleotide sequence ID" value="NZ_JTKH01000006.1"/>
</dbReference>
<dbReference type="InterPro" id="IPR030395">
    <property type="entry name" value="GP_PDE_dom"/>
</dbReference>
<feature type="domain" description="GP-PDE" evidence="1">
    <location>
        <begin position="3"/>
        <end position="238"/>
    </location>
</feature>
<comment type="caution">
    <text evidence="2">The sequence shown here is derived from an EMBL/GenBank/DDBJ whole genome shotgun (WGS) entry which is preliminary data.</text>
</comment>
<organism evidence="2 3">
    <name type="scientific">Vibrio renipiscarius</name>
    <dbReference type="NCBI Taxonomy" id="1461322"/>
    <lineage>
        <taxon>Bacteria</taxon>
        <taxon>Pseudomonadati</taxon>
        <taxon>Pseudomonadota</taxon>
        <taxon>Gammaproteobacteria</taxon>
        <taxon>Vibrionales</taxon>
        <taxon>Vibrionaceae</taxon>
        <taxon>Vibrio</taxon>
    </lineage>
</organism>
<dbReference type="PROSITE" id="PS51704">
    <property type="entry name" value="GP_PDE"/>
    <property type="match status" value="1"/>
</dbReference>
<dbReference type="OrthoDB" id="9795622at2"/>
<dbReference type="Proteomes" id="UP000031672">
    <property type="component" value="Unassembled WGS sequence"/>
</dbReference>
<dbReference type="PANTHER" id="PTHR46211:SF1">
    <property type="entry name" value="GLYCEROPHOSPHODIESTER PHOSPHODIESTERASE, CYTOPLASMIC"/>
    <property type="match status" value="1"/>
</dbReference>
<dbReference type="SUPFAM" id="SSF51695">
    <property type="entry name" value="PLC-like phosphodiesterases"/>
    <property type="match status" value="1"/>
</dbReference>
<dbReference type="EMBL" id="JTKH01000006">
    <property type="protein sequence ID" value="KII80939.1"/>
    <property type="molecule type" value="Genomic_DNA"/>
</dbReference>
<dbReference type="AlphaFoldDB" id="A0A0C2NZ19"/>
<dbReference type="GO" id="GO:0006629">
    <property type="term" value="P:lipid metabolic process"/>
    <property type="evidence" value="ECO:0007669"/>
    <property type="project" value="InterPro"/>
</dbReference>
<evidence type="ECO:0000313" key="3">
    <source>
        <dbReference type="Proteomes" id="UP000031672"/>
    </source>
</evidence>
<dbReference type="Pfam" id="PF03009">
    <property type="entry name" value="GDPD"/>
    <property type="match status" value="1"/>
</dbReference>
<name>A0A0C2NZ19_9VIBR</name>
<gene>
    <name evidence="2" type="ORF">OJ16_06550</name>
</gene>
<proteinExistence type="predicted"/>